<dbReference type="InterPro" id="IPR004843">
    <property type="entry name" value="Calcineurin-like_PHP"/>
</dbReference>
<dbReference type="RefSeq" id="WP_130856113.1">
    <property type="nucleotide sequence ID" value="NZ_JBHLWO010000001.1"/>
</dbReference>
<dbReference type="Proteomes" id="UP001589774">
    <property type="component" value="Unassembled WGS sequence"/>
</dbReference>
<gene>
    <name evidence="4" type="ORF">ACFFI0_06820</name>
</gene>
<dbReference type="PANTHER" id="PTHR22953">
    <property type="entry name" value="ACID PHOSPHATASE RELATED"/>
    <property type="match status" value="1"/>
</dbReference>
<dbReference type="InterPro" id="IPR015914">
    <property type="entry name" value="PAPs_N"/>
</dbReference>
<dbReference type="Gene3D" id="2.60.40.380">
    <property type="entry name" value="Purple acid phosphatase-like, N-terminal"/>
    <property type="match status" value="1"/>
</dbReference>
<dbReference type="CDD" id="cd00063">
    <property type="entry name" value="FN3"/>
    <property type="match status" value="1"/>
</dbReference>
<keyword evidence="1" id="KW-0732">Signal</keyword>
<feature type="domain" description="Calcineurin-like phosphoesterase" evidence="2">
    <location>
        <begin position="150"/>
        <end position="342"/>
    </location>
</feature>
<dbReference type="SUPFAM" id="SSF56300">
    <property type="entry name" value="Metallo-dependent phosphatases"/>
    <property type="match status" value="1"/>
</dbReference>
<dbReference type="SUPFAM" id="SSF49363">
    <property type="entry name" value="Purple acid phosphatase, N-terminal domain"/>
    <property type="match status" value="1"/>
</dbReference>
<reference evidence="4 5" key="1">
    <citation type="submission" date="2024-09" db="EMBL/GenBank/DDBJ databases">
        <authorList>
            <person name="Sun Q."/>
            <person name="Mori K."/>
        </authorList>
    </citation>
    <scope>NUCLEOTIDE SEQUENCE [LARGE SCALE GENOMIC DNA]</scope>
    <source>
        <strain evidence="4 5">CCM 7765</strain>
    </source>
</reference>
<comment type="caution">
    <text evidence="4">The sequence shown here is derived from an EMBL/GenBank/DDBJ whole genome shotgun (WGS) entry which is preliminary data.</text>
</comment>
<evidence type="ECO:0000256" key="1">
    <source>
        <dbReference type="ARBA" id="ARBA00022729"/>
    </source>
</evidence>
<evidence type="ECO:0000313" key="4">
    <source>
        <dbReference type="EMBL" id="MFC0318013.1"/>
    </source>
</evidence>
<evidence type="ECO:0000259" key="2">
    <source>
        <dbReference type="Pfam" id="PF00149"/>
    </source>
</evidence>
<keyword evidence="5" id="KW-1185">Reference proteome</keyword>
<dbReference type="InterPro" id="IPR039331">
    <property type="entry name" value="PAPs-like"/>
</dbReference>
<dbReference type="InterPro" id="IPR029052">
    <property type="entry name" value="Metallo-depent_PP-like"/>
</dbReference>
<dbReference type="Pfam" id="PF00149">
    <property type="entry name" value="Metallophos"/>
    <property type="match status" value="1"/>
</dbReference>
<evidence type="ECO:0000259" key="3">
    <source>
        <dbReference type="Pfam" id="PF16656"/>
    </source>
</evidence>
<protein>
    <submittedName>
        <fullName evidence="4">Metallophosphoesterase</fullName>
    </submittedName>
</protein>
<proteinExistence type="predicted"/>
<evidence type="ECO:0000313" key="5">
    <source>
        <dbReference type="Proteomes" id="UP001589774"/>
    </source>
</evidence>
<dbReference type="PANTHER" id="PTHR22953:SF153">
    <property type="entry name" value="PURPLE ACID PHOSPHATASE"/>
    <property type="match status" value="1"/>
</dbReference>
<dbReference type="InterPro" id="IPR008963">
    <property type="entry name" value="Purple_acid_Pase-like_N"/>
</dbReference>
<organism evidence="4 5">
    <name type="scientific">Olivibacter oleidegradans</name>
    <dbReference type="NCBI Taxonomy" id="760123"/>
    <lineage>
        <taxon>Bacteria</taxon>
        <taxon>Pseudomonadati</taxon>
        <taxon>Bacteroidota</taxon>
        <taxon>Sphingobacteriia</taxon>
        <taxon>Sphingobacteriales</taxon>
        <taxon>Sphingobacteriaceae</taxon>
        <taxon>Olivibacter</taxon>
    </lineage>
</organism>
<sequence length="401" mass="45979">MTTKLNRRAFVSVISKSSAIGFIAPAWIGAESQANHVFLTKPYLQNPMANAMTICWITAKPSHSWVEFQEVKGGEQRKAQAVVLGLVVANNTMHRITLRNLKPGVTYRYRVCSREIQMFKPYEKTFGETIFSDFYQFTTPDPSNREVSMLIFNDIHDRPLSFGQLMKLNGTDPFDFVFLNGDMFDYQESEQQLIDHLIQPCTEIFASEKPFLFVRGNHETRGKFAYHLADYFENINNQPYFSFTRGPVHFIALDTGEDKVDDDVEYDGLAAFDVFREEEARWLETELQSKSAKEAAFRVVLMHIPPFHSGDWHGTMHCRKLFSPLFEKYGVDMVISGHTHRYGVHKPQEGHSYPIIIGGGPKEGNRTLIKLKANERELNLSMLADTGTEVGIYRLVARKRK</sequence>
<dbReference type="Pfam" id="PF16656">
    <property type="entry name" value="Pur_ac_phosph_N"/>
    <property type="match status" value="1"/>
</dbReference>
<dbReference type="Gene3D" id="3.60.21.10">
    <property type="match status" value="1"/>
</dbReference>
<dbReference type="EMBL" id="JBHLWO010000001">
    <property type="protein sequence ID" value="MFC0318013.1"/>
    <property type="molecule type" value="Genomic_DNA"/>
</dbReference>
<name>A0ABV6HJB2_9SPHI</name>
<dbReference type="InterPro" id="IPR003961">
    <property type="entry name" value="FN3_dom"/>
</dbReference>
<accession>A0ABV6HJB2</accession>
<feature type="domain" description="Purple acid phosphatase N-terminal" evidence="3">
    <location>
        <begin position="44"/>
        <end position="139"/>
    </location>
</feature>